<dbReference type="Gene3D" id="3.40.30.10">
    <property type="entry name" value="Glutaredoxin"/>
    <property type="match status" value="1"/>
</dbReference>
<evidence type="ECO:0000259" key="10">
    <source>
        <dbReference type="PROSITE" id="PS51352"/>
    </source>
</evidence>
<protein>
    <recommendedName>
        <fullName evidence="3">Alkyl hydroperoxide reductase C</fullName>
        <ecNumber evidence="2">1.11.1.26</ecNumber>
    </recommendedName>
    <alternativeName>
        <fullName evidence="8">Peroxiredoxin</fullName>
    </alternativeName>
</protein>
<dbReference type="CDD" id="cd03015">
    <property type="entry name" value="PRX_Typ2cys"/>
    <property type="match status" value="1"/>
</dbReference>
<evidence type="ECO:0000256" key="8">
    <source>
        <dbReference type="ARBA" id="ARBA00032077"/>
    </source>
</evidence>
<keyword evidence="5" id="KW-0049">Antioxidant</keyword>
<evidence type="ECO:0000256" key="1">
    <source>
        <dbReference type="ARBA" id="ARBA00011654"/>
    </source>
</evidence>
<keyword evidence="12" id="KW-1185">Reference proteome</keyword>
<evidence type="ECO:0000313" key="11">
    <source>
        <dbReference type="EMBL" id="MBP0446209.1"/>
    </source>
</evidence>
<dbReference type="EC" id="1.11.1.26" evidence="2"/>
<keyword evidence="7" id="KW-0676">Redox-active center</keyword>
<proteinExistence type="predicted"/>
<sequence>MLTIGDQFPTFRLTGVVGGPKGLDPKTAFTTVTDADDPALWKVVFFWPKDFTVLCPTEITSFGRLTDDFQARNAALYGVSVESELAHMNWRIHHADLRDLPFVMLSDIRRELSQACGILDRNEGVPMRATFILDPDGIIRFVSVNDFSVGRNPQEVLRVLDALQSGEICPSEWRKGDPVLSA</sequence>
<reference evidence="11 12" key="1">
    <citation type="submission" date="2021-03" db="EMBL/GenBank/DDBJ databases">
        <authorList>
            <person name="So Y."/>
        </authorList>
    </citation>
    <scope>NUCLEOTIDE SEQUENCE [LARGE SCALE GENOMIC DNA]</scope>
    <source>
        <strain evidence="11 12">SSH11</strain>
    </source>
</reference>
<dbReference type="EMBL" id="JAGIZB010000015">
    <property type="protein sequence ID" value="MBP0446209.1"/>
    <property type="molecule type" value="Genomic_DNA"/>
</dbReference>
<name>A0ABS4AH62_9PROT</name>
<comment type="catalytic activity">
    <reaction evidence="9">
        <text>a hydroperoxide + NADH + H(+) = an alcohol + NAD(+) + H2O</text>
        <dbReference type="Rhea" id="RHEA:62628"/>
        <dbReference type="ChEBI" id="CHEBI:15377"/>
        <dbReference type="ChEBI" id="CHEBI:15378"/>
        <dbReference type="ChEBI" id="CHEBI:30879"/>
        <dbReference type="ChEBI" id="CHEBI:35924"/>
        <dbReference type="ChEBI" id="CHEBI:57540"/>
        <dbReference type="ChEBI" id="CHEBI:57945"/>
        <dbReference type="EC" id="1.11.1.26"/>
    </reaction>
</comment>
<feature type="domain" description="Thioredoxin" evidence="10">
    <location>
        <begin position="2"/>
        <end position="165"/>
    </location>
</feature>
<dbReference type="InterPro" id="IPR000866">
    <property type="entry name" value="AhpC/TSA"/>
</dbReference>
<dbReference type="PANTHER" id="PTHR10681">
    <property type="entry name" value="THIOREDOXIN PEROXIDASE"/>
    <property type="match status" value="1"/>
</dbReference>
<gene>
    <name evidence="11" type="ORF">J8J14_15655</name>
</gene>
<accession>A0ABS4AH62</accession>
<keyword evidence="6" id="KW-0560">Oxidoreductase</keyword>
<dbReference type="Proteomes" id="UP000681594">
    <property type="component" value="Unassembled WGS sequence"/>
</dbReference>
<dbReference type="RefSeq" id="WP_209380480.1">
    <property type="nucleotide sequence ID" value="NZ_JAGIZB010000015.1"/>
</dbReference>
<comment type="caution">
    <text evidence="11">The sequence shown here is derived from an EMBL/GenBank/DDBJ whole genome shotgun (WGS) entry which is preliminary data.</text>
</comment>
<evidence type="ECO:0000256" key="5">
    <source>
        <dbReference type="ARBA" id="ARBA00022862"/>
    </source>
</evidence>
<dbReference type="PANTHER" id="PTHR10681:SF121">
    <property type="entry name" value="ALKYL HYDROPEROXIDE REDUCTASE C"/>
    <property type="match status" value="1"/>
</dbReference>
<dbReference type="InterPro" id="IPR024706">
    <property type="entry name" value="Peroxiredoxin_AhpC-typ"/>
</dbReference>
<evidence type="ECO:0000256" key="7">
    <source>
        <dbReference type="ARBA" id="ARBA00023284"/>
    </source>
</evidence>
<organism evidence="11 12">
    <name type="scientific">Pararoseomonas baculiformis</name>
    <dbReference type="NCBI Taxonomy" id="2820812"/>
    <lineage>
        <taxon>Bacteria</taxon>
        <taxon>Pseudomonadati</taxon>
        <taxon>Pseudomonadota</taxon>
        <taxon>Alphaproteobacteria</taxon>
        <taxon>Acetobacterales</taxon>
        <taxon>Acetobacteraceae</taxon>
        <taxon>Pararoseomonas</taxon>
    </lineage>
</organism>
<evidence type="ECO:0000313" key="12">
    <source>
        <dbReference type="Proteomes" id="UP000681594"/>
    </source>
</evidence>
<dbReference type="SUPFAM" id="SSF52833">
    <property type="entry name" value="Thioredoxin-like"/>
    <property type="match status" value="1"/>
</dbReference>
<dbReference type="InterPro" id="IPR013766">
    <property type="entry name" value="Thioredoxin_domain"/>
</dbReference>
<dbReference type="PROSITE" id="PS51352">
    <property type="entry name" value="THIOREDOXIN_2"/>
    <property type="match status" value="1"/>
</dbReference>
<comment type="subunit">
    <text evidence="1">Homodimer; disulfide-linked, upon oxidation. 5 homodimers assemble to form a ring-like decamer.</text>
</comment>
<dbReference type="Pfam" id="PF00578">
    <property type="entry name" value="AhpC-TSA"/>
    <property type="match status" value="1"/>
</dbReference>
<dbReference type="InterPro" id="IPR036249">
    <property type="entry name" value="Thioredoxin-like_sf"/>
</dbReference>
<dbReference type="PIRSF" id="PIRSF000239">
    <property type="entry name" value="AHPC"/>
    <property type="match status" value="1"/>
</dbReference>
<evidence type="ECO:0000256" key="2">
    <source>
        <dbReference type="ARBA" id="ARBA00013021"/>
    </source>
</evidence>
<evidence type="ECO:0000256" key="6">
    <source>
        <dbReference type="ARBA" id="ARBA00023002"/>
    </source>
</evidence>
<evidence type="ECO:0000256" key="4">
    <source>
        <dbReference type="ARBA" id="ARBA00022559"/>
    </source>
</evidence>
<evidence type="ECO:0000256" key="9">
    <source>
        <dbReference type="ARBA" id="ARBA00047572"/>
    </source>
</evidence>
<dbReference type="InterPro" id="IPR050217">
    <property type="entry name" value="Peroxiredoxin"/>
</dbReference>
<evidence type="ECO:0000256" key="3">
    <source>
        <dbReference type="ARBA" id="ARBA00017462"/>
    </source>
</evidence>
<keyword evidence="4" id="KW-0575">Peroxidase</keyword>